<name>A0A0F7KI27_9PROT</name>
<feature type="domain" description="Response regulatory" evidence="3">
    <location>
        <begin position="7"/>
        <end position="124"/>
    </location>
</feature>
<protein>
    <submittedName>
        <fullName evidence="7">Diguanylate cyclase (GGDEF)-like protein</fullName>
    </submittedName>
</protein>
<dbReference type="SMART" id="SM00448">
    <property type="entry name" value="REC"/>
    <property type="match status" value="1"/>
</dbReference>
<feature type="modified residue" description="4-aspartylphosphate" evidence="2">
    <location>
        <position position="59"/>
    </location>
</feature>
<evidence type="ECO:0000259" key="4">
    <source>
        <dbReference type="PROSITE" id="PS50883"/>
    </source>
</evidence>
<organism evidence="6 8">
    <name type="scientific">Nitrosomonas communis</name>
    <dbReference type="NCBI Taxonomy" id="44574"/>
    <lineage>
        <taxon>Bacteria</taxon>
        <taxon>Pseudomonadati</taxon>
        <taxon>Pseudomonadota</taxon>
        <taxon>Betaproteobacteria</taxon>
        <taxon>Nitrosomonadales</taxon>
        <taxon>Nitrosomonadaceae</taxon>
        <taxon>Nitrosomonas</taxon>
    </lineage>
</organism>
<dbReference type="Gene3D" id="3.20.20.450">
    <property type="entry name" value="EAL domain"/>
    <property type="match status" value="1"/>
</dbReference>
<evidence type="ECO:0000256" key="1">
    <source>
        <dbReference type="ARBA" id="ARBA00051114"/>
    </source>
</evidence>
<dbReference type="GO" id="GO:0071732">
    <property type="term" value="P:cellular response to nitric oxide"/>
    <property type="evidence" value="ECO:0007669"/>
    <property type="project" value="UniProtKB-ARBA"/>
</dbReference>
<keyword evidence="2" id="KW-0597">Phosphoprotein</keyword>
<reference evidence="7 9" key="3">
    <citation type="submission" date="2019-07" db="EMBL/GenBank/DDBJ databases">
        <title>Active sludge and wastewater microbial communities from Klosterneuburg, Austria.</title>
        <authorList>
            <person name="Wagner M."/>
        </authorList>
    </citation>
    <scope>NUCLEOTIDE SEQUENCE [LARGE SCALE GENOMIC DNA]</scope>
    <source>
        <strain evidence="7 9">Nm2</strain>
    </source>
</reference>
<dbReference type="PANTHER" id="PTHR44757">
    <property type="entry name" value="DIGUANYLATE CYCLASE DGCP"/>
    <property type="match status" value="1"/>
</dbReference>
<dbReference type="Gene3D" id="3.40.50.2300">
    <property type="match status" value="1"/>
</dbReference>
<dbReference type="CDD" id="cd01948">
    <property type="entry name" value="EAL"/>
    <property type="match status" value="1"/>
</dbReference>
<dbReference type="SMART" id="SM00267">
    <property type="entry name" value="GGDEF"/>
    <property type="match status" value="1"/>
</dbReference>
<evidence type="ECO:0000313" key="8">
    <source>
        <dbReference type="Proteomes" id="UP000034156"/>
    </source>
</evidence>
<dbReference type="PANTHER" id="PTHR44757:SF2">
    <property type="entry name" value="BIOFILM ARCHITECTURE MAINTENANCE PROTEIN MBAA"/>
    <property type="match status" value="1"/>
</dbReference>
<reference evidence="6 8" key="2">
    <citation type="journal article" date="2016" name="Genome Announc.">
        <title>Genome Sequence of Nitrosomonas communis Strain Nm2, a Mesophilic Ammonia-Oxidizing Bacterium Isolated from Mediterranean Soil.</title>
        <authorList>
            <person name="Kozlowski J.A."/>
            <person name="Kits K.D."/>
            <person name="Stein L.Y."/>
        </authorList>
    </citation>
    <scope>NUCLEOTIDE SEQUENCE [LARGE SCALE GENOMIC DNA]</scope>
    <source>
        <strain evidence="6 8">Nm2</strain>
    </source>
</reference>
<dbReference type="CDD" id="cd01949">
    <property type="entry name" value="GGDEF"/>
    <property type="match status" value="1"/>
</dbReference>
<dbReference type="OrthoDB" id="9813903at2"/>
<feature type="domain" description="EAL" evidence="4">
    <location>
        <begin position="310"/>
        <end position="564"/>
    </location>
</feature>
<dbReference type="Pfam" id="PF00563">
    <property type="entry name" value="EAL"/>
    <property type="match status" value="1"/>
</dbReference>
<dbReference type="InterPro" id="IPR029787">
    <property type="entry name" value="Nucleotide_cyclase"/>
</dbReference>
<dbReference type="InterPro" id="IPR052155">
    <property type="entry name" value="Biofilm_reg_signaling"/>
</dbReference>
<evidence type="ECO:0000259" key="5">
    <source>
        <dbReference type="PROSITE" id="PS50887"/>
    </source>
</evidence>
<sequence>MNNELIKVLLLEDNQVDLPLVHEMLSESRREKFVLKYVDRLQHALDLLIKEQFDVMLLDLQLPDAYGLSALIGVQTLAPNLPIVVRSEVNDEQLAIDAVHSGAQDYIVRGEESSPLLIKALRYAIERKRSEQSLAYLAHYDPLTDLPNRELFRERLNRAQERTKRSGYMVALMFLDLDHFKDINDTLGHDAGDQLLKFAAQRLKHCVRTEDTIARLGGDEFTIILEQIEHKKDAANIAQKIVDEMSQSFLLNDKDVFVTMSIGIAIYKEGDQTSEELIKHADMALYAAKAKGRSNYQFFEAKMNTLITQRMAMIKNLKLALERNEFILHYQPQVDLSINQLVGVEALLRWQHPEMGLLQPNNFIPLLEETGLIIPVGEWVLHTACQQCRLWREAGFPRVRISVNLSAKQFRQLQLANTVKKTLDETGMDPEHLHLEVTESLLLSNVAETISILNELNDLGVHISLDDFGTGYSSLNYLHRYPFASLKIDQSFVKSITRNSKSAAIISAIISLAHNLGLKVVAEGVEYHEQLPALLNMKCDEAQGYIFGVPLSSATCETMFKNIFNQNSKFYVRKP</sequence>
<dbReference type="SUPFAM" id="SSF55073">
    <property type="entry name" value="Nucleotide cyclase"/>
    <property type="match status" value="1"/>
</dbReference>
<dbReference type="InterPro" id="IPR035919">
    <property type="entry name" value="EAL_sf"/>
</dbReference>
<dbReference type="InterPro" id="IPR001633">
    <property type="entry name" value="EAL_dom"/>
</dbReference>
<dbReference type="SMART" id="SM00052">
    <property type="entry name" value="EAL"/>
    <property type="match status" value="1"/>
</dbReference>
<dbReference type="FunFam" id="3.20.20.450:FF:000001">
    <property type="entry name" value="Cyclic di-GMP phosphodiesterase yahA"/>
    <property type="match status" value="1"/>
</dbReference>
<dbReference type="PROSITE" id="PS50883">
    <property type="entry name" value="EAL"/>
    <property type="match status" value="1"/>
</dbReference>
<dbReference type="GO" id="GO:0000160">
    <property type="term" value="P:phosphorelay signal transduction system"/>
    <property type="evidence" value="ECO:0007669"/>
    <property type="project" value="InterPro"/>
</dbReference>
<dbReference type="SUPFAM" id="SSF141868">
    <property type="entry name" value="EAL domain-like"/>
    <property type="match status" value="1"/>
</dbReference>
<evidence type="ECO:0000313" key="9">
    <source>
        <dbReference type="Proteomes" id="UP000324176"/>
    </source>
</evidence>
<dbReference type="CDD" id="cd00156">
    <property type="entry name" value="REC"/>
    <property type="match status" value="1"/>
</dbReference>
<comment type="catalytic activity">
    <reaction evidence="1">
        <text>3',3'-c-di-GMP + H2O = 5'-phosphoguanylyl(3'-&gt;5')guanosine + H(+)</text>
        <dbReference type="Rhea" id="RHEA:24902"/>
        <dbReference type="ChEBI" id="CHEBI:15377"/>
        <dbReference type="ChEBI" id="CHEBI:15378"/>
        <dbReference type="ChEBI" id="CHEBI:58754"/>
        <dbReference type="ChEBI" id="CHEBI:58805"/>
        <dbReference type="EC" id="3.1.4.52"/>
    </reaction>
    <physiologicalReaction direction="left-to-right" evidence="1">
        <dbReference type="Rhea" id="RHEA:24903"/>
    </physiologicalReaction>
</comment>
<dbReference type="FunFam" id="3.30.70.270:FF:000001">
    <property type="entry name" value="Diguanylate cyclase domain protein"/>
    <property type="match status" value="1"/>
</dbReference>
<evidence type="ECO:0000313" key="7">
    <source>
        <dbReference type="EMBL" id="TYP89260.1"/>
    </source>
</evidence>
<dbReference type="SUPFAM" id="SSF52172">
    <property type="entry name" value="CheY-like"/>
    <property type="match status" value="1"/>
</dbReference>
<dbReference type="InterPro" id="IPR001789">
    <property type="entry name" value="Sig_transdc_resp-reg_receiver"/>
</dbReference>
<feature type="domain" description="GGDEF" evidence="5">
    <location>
        <begin position="168"/>
        <end position="301"/>
    </location>
</feature>
<dbReference type="InterPro" id="IPR043128">
    <property type="entry name" value="Rev_trsase/Diguanyl_cyclase"/>
</dbReference>
<dbReference type="RefSeq" id="WP_046850557.1">
    <property type="nucleotide sequence ID" value="NZ_CP011451.1"/>
</dbReference>
<dbReference type="NCBIfam" id="TIGR00254">
    <property type="entry name" value="GGDEF"/>
    <property type="match status" value="1"/>
</dbReference>
<keyword evidence="8" id="KW-1185">Reference proteome</keyword>
<evidence type="ECO:0000259" key="3">
    <source>
        <dbReference type="PROSITE" id="PS50110"/>
    </source>
</evidence>
<dbReference type="PROSITE" id="PS50887">
    <property type="entry name" value="GGDEF"/>
    <property type="match status" value="1"/>
</dbReference>
<dbReference type="Pfam" id="PF00990">
    <property type="entry name" value="GGDEF"/>
    <property type="match status" value="1"/>
</dbReference>
<dbReference type="PROSITE" id="PS50110">
    <property type="entry name" value="RESPONSE_REGULATORY"/>
    <property type="match status" value="1"/>
</dbReference>
<gene>
    <name evidence="6" type="ORF">AAW31_13085</name>
    <name evidence="7" type="ORF">BCL69_101835</name>
</gene>
<evidence type="ECO:0000256" key="2">
    <source>
        <dbReference type="PROSITE-ProRule" id="PRU00169"/>
    </source>
</evidence>
<evidence type="ECO:0000313" key="6">
    <source>
        <dbReference type="EMBL" id="AKH38517.1"/>
    </source>
</evidence>
<dbReference type="EMBL" id="VNHT01000018">
    <property type="protein sequence ID" value="TYP89260.1"/>
    <property type="molecule type" value="Genomic_DNA"/>
</dbReference>
<dbReference type="Pfam" id="PF00072">
    <property type="entry name" value="Response_reg"/>
    <property type="match status" value="1"/>
</dbReference>
<dbReference type="Gene3D" id="3.30.70.270">
    <property type="match status" value="1"/>
</dbReference>
<dbReference type="Proteomes" id="UP000324176">
    <property type="component" value="Unassembled WGS sequence"/>
</dbReference>
<dbReference type="InterPro" id="IPR011006">
    <property type="entry name" value="CheY-like_superfamily"/>
</dbReference>
<dbReference type="EMBL" id="CP011451">
    <property type="protein sequence ID" value="AKH38517.1"/>
    <property type="molecule type" value="Genomic_DNA"/>
</dbReference>
<proteinExistence type="predicted"/>
<dbReference type="AlphaFoldDB" id="A0A0F7KI27"/>
<dbReference type="PATRIC" id="fig|44574.3.peg.3182"/>
<accession>A0A0F7KI27</accession>
<dbReference type="InterPro" id="IPR000160">
    <property type="entry name" value="GGDEF_dom"/>
</dbReference>
<dbReference type="KEGG" id="nco:AAW31_13085"/>
<dbReference type="GO" id="GO:0071111">
    <property type="term" value="F:cyclic-guanylate-specific phosphodiesterase activity"/>
    <property type="evidence" value="ECO:0007669"/>
    <property type="project" value="UniProtKB-EC"/>
</dbReference>
<dbReference type="Proteomes" id="UP000034156">
    <property type="component" value="Chromosome"/>
</dbReference>
<reference evidence="8" key="1">
    <citation type="submission" date="2015-05" db="EMBL/GenBank/DDBJ databases">
        <title>Draft genome of Nitrosomonas communis strain Nm2.</title>
        <authorList>
            <person name="Kozlowski J.A."/>
            <person name="Kits K.D."/>
            <person name="Stein L.Y."/>
        </authorList>
    </citation>
    <scope>NUCLEOTIDE SEQUENCE [LARGE SCALE GENOMIC DNA]</scope>
    <source>
        <strain evidence="8">Nm2</strain>
    </source>
</reference>